<keyword evidence="6" id="KW-0175">Coiled coil</keyword>
<keyword evidence="9" id="KW-1185">Reference proteome</keyword>
<evidence type="ECO:0000256" key="4">
    <source>
        <dbReference type="RuleBase" id="RU000639"/>
    </source>
</evidence>
<organism evidence="8 9">
    <name type="scientific">Nocardiopsis lambiniae</name>
    <dbReference type="NCBI Taxonomy" id="3075539"/>
    <lineage>
        <taxon>Bacteria</taxon>
        <taxon>Bacillati</taxon>
        <taxon>Actinomycetota</taxon>
        <taxon>Actinomycetes</taxon>
        <taxon>Streptosporangiales</taxon>
        <taxon>Nocardiopsidaceae</taxon>
        <taxon>Nocardiopsis</taxon>
    </lineage>
</organism>
<evidence type="ECO:0000256" key="3">
    <source>
        <dbReference type="HAMAP-Rule" id="MF_01151"/>
    </source>
</evidence>
<evidence type="ECO:0000313" key="9">
    <source>
        <dbReference type="Proteomes" id="UP001183390"/>
    </source>
</evidence>
<dbReference type="Gene3D" id="2.30.22.10">
    <property type="entry name" value="Head domain of nucleotide exchange factor GrpE"/>
    <property type="match status" value="1"/>
</dbReference>
<dbReference type="HAMAP" id="MF_01151">
    <property type="entry name" value="GrpE"/>
    <property type="match status" value="1"/>
</dbReference>
<feature type="compositionally biased region" description="Basic and acidic residues" evidence="7">
    <location>
        <begin position="14"/>
        <end position="42"/>
    </location>
</feature>
<dbReference type="InterPro" id="IPR000740">
    <property type="entry name" value="GrpE"/>
</dbReference>
<feature type="compositionally biased region" description="Polar residues" evidence="7">
    <location>
        <begin position="227"/>
        <end position="245"/>
    </location>
</feature>
<evidence type="ECO:0000256" key="7">
    <source>
        <dbReference type="SAM" id="MobiDB-lite"/>
    </source>
</evidence>
<comment type="subcellular location">
    <subcellularLocation>
        <location evidence="3">Cytoplasm</location>
    </subcellularLocation>
</comment>
<dbReference type="PANTHER" id="PTHR21237">
    <property type="entry name" value="GRPE PROTEIN"/>
    <property type="match status" value="1"/>
</dbReference>
<accession>A0ABU2M638</accession>
<dbReference type="Proteomes" id="UP001183390">
    <property type="component" value="Unassembled WGS sequence"/>
</dbReference>
<dbReference type="InterPro" id="IPR013805">
    <property type="entry name" value="GrpE_CC"/>
</dbReference>
<feature type="compositionally biased region" description="Polar residues" evidence="7">
    <location>
        <begin position="1"/>
        <end position="10"/>
    </location>
</feature>
<dbReference type="SUPFAM" id="SSF58014">
    <property type="entry name" value="Coiled-coil domain of nucleotide exchange factor GrpE"/>
    <property type="match status" value="1"/>
</dbReference>
<gene>
    <name evidence="3 8" type="primary">grpE</name>
    <name evidence="8" type="ORF">RM479_06710</name>
</gene>
<dbReference type="InterPro" id="IPR009012">
    <property type="entry name" value="GrpE_head"/>
</dbReference>
<comment type="similarity">
    <text evidence="1 3 5">Belongs to the GrpE family.</text>
</comment>
<comment type="function">
    <text evidence="3 4">Participates actively in the response to hyperosmotic and heat shock by preventing the aggregation of stress-denatured proteins, in association with DnaK and GrpE. It is the nucleotide exchange factor for DnaK and may function as a thermosensor. Unfolded proteins bind initially to DnaJ; upon interaction with the DnaJ-bound protein, DnaK hydrolyzes its bound ATP, resulting in the formation of a stable complex. GrpE releases ADP from DnaK; ATP binding to DnaK triggers the release of the substrate protein, thus completing the reaction cycle. Several rounds of ATP-dependent interactions between DnaJ, DnaK and GrpE are required for fully efficient folding.</text>
</comment>
<dbReference type="PROSITE" id="PS01071">
    <property type="entry name" value="GRPE"/>
    <property type="match status" value="1"/>
</dbReference>
<comment type="subunit">
    <text evidence="3">Homodimer.</text>
</comment>
<dbReference type="Pfam" id="PF01025">
    <property type="entry name" value="GrpE"/>
    <property type="match status" value="1"/>
</dbReference>
<name>A0ABU2M638_9ACTN</name>
<dbReference type="PANTHER" id="PTHR21237:SF23">
    <property type="entry name" value="GRPE PROTEIN HOMOLOG, MITOCHONDRIAL"/>
    <property type="match status" value="1"/>
</dbReference>
<feature type="region of interest" description="Disordered" evidence="7">
    <location>
        <begin position="1"/>
        <end position="68"/>
    </location>
</feature>
<keyword evidence="2 3" id="KW-0143">Chaperone</keyword>
<evidence type="ECO:0000256" key="5">
    <source>
        <dbReference type="RuleBase" id="RU004478"/>
    </source>
</evidence>
<evidence type="ECO:0000313" key="8">
    <source>
        <dbReference type="EMBL" id="MDT0328102.1"/>
    </source>
</evidence>
<dbReference type="CDD" id="cd00446">
    <property type="entry name" value="GrpE"/>
    <property type="match status" value="1"/>
</dbReference>
<dbReference type="RefSeq" id="WP_311510841.1">
    <property type="nucleotide sequence ID" value="NZ_JAVREP010000003.1"/>
</dbReference>
<proteinExistence type="inferred from homology"/>
<evidence type="ECO:0000256" key="1">
    <source>
        <dbReference type="ARBA" id="ARBA00009054"/>
    </source>
</evidence>
<sequence length="245" mass="26484">MALSDNTNGTTGDGEERQGPVIRDNRRIDPETGEVRESKAEETAEDTAEEAEGTEAVEDIEGVEIPDTPEQVVSEAINADERVVELTNDIKRVQAEYSNYRKRVERDRAVVREVSTAQVLGELLPILDDIGRARDHDELSGGFKAVGEALEATVTKLGLERFAEQGDEFDPNVHEALTLIPVPNIAAQTVMEVFQPGYRFGERILRPARVVVGDPIDGGEAAEAGEKSSTGADETAPTGNGENGE</sequence>
<protein>
    <recommendedName>
        <fullName evidence="3 4">Protein GrpE</fullName>
    </recommendedName>
    <alternativeName>
        <fullName evidence="3">HSP-70 cofactor</fullName>
    </alternativeName>
</protein>
<feature type="region of interest" description="Disordered" evidence="7">
    <location>
        <begin position="215"/>
        <end position="245"/>
    </location>
</feature>
<keyword evidence="3 4" id="KW-0346">Stress response</keyword>
<dbReference type="PRINTS" id="PR00773">
    <property type="entry name" value="GRPEPROTEIN"/>
</dbReference>
<comment type="caution">
    <text evidence="8">The sequence shown here is derived from an EMBL/GenBank/DDBJ whole genome shotgun (WGS) entry which is preliminary data.</text>
</comment>
<feature type="compositionally biased region" description="Acidic residues" evidence="7">
    <location>
        <begin position="43"/>
        <end position="64"/>
    </location>
</feature>
<dbReference type="SUPFAM" id="SSF51064">
    <property type="entry name" value="Head domain of nucleotide exchange factor GrpE"/>
    <property type="match status" value="1"/>
</dbReference>
<dbReference type="EMBL" id="JAVREP010000003">
    <property type="protein sequence ID" value="MDT0328102.1"/>
    <property type="molecule type" value="Genomic_DNA"/>
</dbReference>
<evidence type="ECO:0000256" key="6">
    <source>
        <dbReference type="SAM" id="Coils"/>
    </source>
</evidence>
<evidence type="ECO:0000256" key="2">
    <source>
        <dbReference type="ARBA" id="ARBA00023186"/>
    </source>
</evidence>
<reference evidence="9" key="1">
    <citation type="submission" date="2023-07" db="EMBL/GenBank/DDBJ databases">
        <title>30 novel species of actinomycetes from the DSMZ collection.</title>
        <authorList>
            <person name="Nouioui I."/>
        </authorList>
    </citation>
    <scope>NUCLEOTIDE SEQUENCE [LARGE SCALE GENOMIC DNA]</scope>
    <source>
        <strain evidence="9">DSM 44743</strain>
    </source>
</reference>
<feature type="coiled-coil region" evidence="6">
    <location>
        <begin position="76"/>
        <end position="103"/>
    </location>
</feature>
<keyword evidence="3" id="KW-0963">Cytoplasm</keyword>
<dbReference type="Gene3D" id="3.90.20.20">
    <property type="match status" value="1"/>
</dbReference>